<comment type="caution">
    <text evidence="4">The sequence shown here is derived from an EMBL/GenBank/DDBJ whole genome shotgun (WGS) entry which is preliminary data.</text>
</comment>
<evidence type="ECO:0000259" key="2">
    <source>
        <dbReference type="PROSITE" id="PS51832"/>
    </source>
</evidence>
<evidence type="ECO:0000313" key="5">
    <source>
        <dbReference type="Proteomes" id="UP001212823"/>
    </source>
</evidence>
<feature type="domain" description="HD" evidence="1">
    <location>
        <begin position="149"/>
        <end position="272"/>
    </location>
</feature>
<dbReference type="PANTHER" id="PTHR43155">
    <property type="entry name" value="CYCLIC DI-GMP PHOSPHODIESTERASE PA4108-RELATED"/>
    <property type="match status" value="1"/>
</dbReference>
<evidence type="ECO:0000259" key="1">
    <source>
        <dbReference type="PROSITE" id="PS51831"/>
    </source>
</evidence>
<evidence type="ECO:0000313" key="4">
    <source>
        <dbReference type="EMBL" id="MDB8016435.1"/>
    </source>
</evidence>
<dbReference type="CDD" id="cd00077">
    <property type="entry name" value="HDc"/>
    <property type="match status" value="1"/>
</dbReference>
<dbReference type="SMART" id="SM00471">
    <property type="entry name" value="HDc"/>
    <property type="match status" value="1"/>
</dbReference>
<dbReference type="InterPro" id="IPR006674">
    <property type="entry name" value="HD_domain"/>
</dbReference>
<protein>
    <submittedName>
        <fullName evidence="4">HD-GYP domain-containing protein</fullName>
    </submittedName>
</protein>
<dbReference type="Proteomes" id="UP001212823">
    <property type="component" value="Unassembled WGS sequence"/>
</dbReference>
<dbReference type="NCBIfam" id="TIGR00277">
    <property type="entry name" value="HDIG"/>
    <property type="match status" value="1"/>
</dbReference>
<sequence>MIKRRYMRTRQLKPGMIIDQVIKDPTGRNLVVQGSAIDDYIISSLLKLGIMSVYIREGNSDPDDPDAILSPKAAAMVKQLRTDDRSKVTLSDSVRQRVSTGVQYIFNNTNSEELTQATNQIADSLMEAINENDAIAVDISSLKTSDEYTFKHSVDVATISMILAKQMKLPDNEIHDIGVSGLLHDIGKTMIPNEILNKPGRLTDDEFNIMKKHSVYGYNMLKDRKDLNNSILMGVLQHHERIDGTGYPLGFDAPKICQFAKILSVADVYDALVTKRPYKDALSQRDAVEMLMSMTNQLDIGVMRAFMSSMILYPVDSIVQLSNGEKARVVKNSEYYILRPTVVGVDSGRVYNLGNDLKCASIIIL</sequence>
<dbReference type="Gene3D" id="1.10.3210.10">
    <property type="entry name" value="Hypothetical protein af1432"/>
    <property type="match status" value="1"/>
</dbReference>
<gene>
    <name evidence="3" type="ORF">LIZ82_03405</name>
    <name evidence="4" type="ORF">PNE45_00120</name>
</gene>
<dbReference type="SUPFAM" id="SSF109604">
    <property type="entry name" value="HD-domain/PDEase-like"/>
    <property type="match status" value="1"/>
</dbReference>
<dbReference type="InterPro" id="IPR003607">
    <property type="entry name" value="HD/PDEase_dom"/>
</dbReference>
<organism evidence="4 5">
    <name type="scientific">Agathobacter rectalis</name>
    <dbReference type="NCBI Taxonomy" id="39491"/>
    <lineage>
        <taxon>Bacteria</taxon>
        <taxon>Bacillati</taxon>
        <taxon>Bacillota</taxon>
        <taxon>Clostridia</taxon>
        <taxon>Lachnospirales</taxon>
        <taxon>Lachnospiraceae</taxon>
        <taxon>Agathobacter</taxon>
    </lineage>
</organism>
<dbReference type="InterPro" id="IPR006675">
    <property type="entry name" value="HDIG_dom"/>
</dbReference>
<name>A0AAP3PZQ0_9FIRM</name>
<dbReference type="Proteomes" id="UP001197741">
    <property type="component" value="Unassembled WGS sequence"/>
</dbReference>
<reference evidence="3" key="1">
    <citation type="submission" date="2021-10" db="EMBL/GenBank/DDBJ databases">
        <title>Collection of gut derived symbiotic bacterial strains cultured from healthy donors.</title>
        <authorList>
            <person name="Lin H."/>
            <person name="Littmann E."/>
            <person name="Kohout C."/>
            <person name="Pamer E.G."/>
        </authorList>
    </citation>
    <scope>NUCLEOTIDE SEQUENCE</scope>
    <source>
        <strain evidence="3">DFI.7.28A</strain>
    </source>
</reference>
<dbReference type="InterPro" id="IPR037522">
    <property type="entry name" value="HD_GYP_dom"/>
</dbReference>
<feature type="domain" description="HD-GYP" evidence="2">
    <location>
        <begin position="127"/>
        <end position="323"/>
    </location>
</feature>
<dbReference type="EMBL" id="JAQLYE010000001">
    <property type="protein sequence ID" value="MDB8016435.1"/>
    <property type="molecule type" value="Genomic_DNA"/>
</dbReference>
<dbReference type="PANTHER" id="PTHR43155:SF2">
    <property type="entry name" value="CYCLIC DI-GMP PHOSPHODIESTERASE PA4108"/>
    <property type="match status" value="1"/>
</dbReference>
<reference evidence="4" key="2">
    <citation type="submission" date="2023-01" db="EMBL/GenBank/DDBJ databases">
        <title>Human gut microbiome strain richness.</title>
        <authorList>
            <person name="Chen-Liaw A."/>
        </authorList>
    </citation>
    <scope>NUCLEOTIDE SEQUENCE</scope>
    <source>
        <strain evidence="4">1001283st1_D2_1001283B150209_150212</strain>
    </source>
</reference>
<proteinExistence type="predicted"/>
<dbReference type="PROSITE" id="PS51831">
    <property type="entry name" value="HD"/>
    <property type="match status" value="1"/>
</dbReference>
<dbReference type="EMBL" id="JAJCJQ010000002">
    <property type="protein sequence ID" value="MCB6959950.1"/>
    <property type="molecule type" value="Genomic_DNA"/>
</dbReference>
<dbReference type="RefSeq" id="WP_172676038.1">
    <property type="nucleotide sequence ID" value="NZ_CYYW01000003.1"/>
</dbReference>
<dbReference type="Pfam" id="PF13487">
    <property type="entry name" value="HD_5"/>
    <property type="match status" value="1"/>
</dbReference>
<dbReference type="PROSITE" id="PS51832">
    <property type="entry name" value="HD_GYP"/>
    <property type="match status" value="1"/>
</dbReference>
<evidence type="ECO:0000313" key="3">
    <source>
        <dbReference type="EMBL" id="MCB6959950.1"/>
    </source>
</evidence>
<accession>A0AAP3PZQ0</accession>
<dbReference type="AlphaFoldDB" id="A0AAP3PZQ0"/>